<evidence type="ECO:0000313" key="3">
    <source>
        <dbReference type="EMBL" id="CAD7249423.1"/>
    </source>
</evidence>
<keyword evidence="2" id="KW-0732">Signal</keyword>
<dbReference type="OrthoDB" id="10051804at2759"/>
<proteinExistence type="predicted"/>
<evidence type="ECO:0000256" key="1">
    <source>
        <dbReference type="SAM" id="MobiDB-lite"/>
    </source>
</evidence>
<organism evidence="3">
    <name type="scientific">Darwinula stevensoni</name>
    <dbReference type="NCBI Taxonomy" id="69355"/>
    <lineage>
        <taxon>Eukaryota</taxon>
        <taxon>Metazoa</taxon>
        <taxon>Ecdysozoa</taxon>
        <taxon>Arthropoda</taxon>
        <taxon>Crustacea</taxon>
        <taxon>Oligostraca</taxon>
        <taxon>Ostracoda</taxon>
        <taxon>Podocopa</taxon>
        <taxon>Podocopida</taxon>
        <taxon>Darwinulocopina</taxon>
        <taxon>Darwinuloidea</taxon>
        <taxon>Darwinulidae</taxon>
        <taxon>Darwinula</taxon>
    </lineage>
</organism>
<reference evidence="3" key="1">
    <citation type="submission" date="2020-11" db="EMBL/GenBank/DDBJ databases">
        <authorList>
            <person name="Tran Van P."/>
        </authorList>
    </citation>
    <scope>NUCLEOTIDE SEQUENCE</scope>
</reference>
<dbReference type="AlphaFoldDB" id="A0A7R9FN78"/>
<feature type="signal peptide" evidence="2">
    <location>
        <begin position="1"/>
        <end position="18"/>
    </location>
</feature>
<dbReference type="PANTHER" id="PTHR33964">
    <property type="entry name" value="RE45066P-RELATED"/>
    <property type="match status" value="1"/>
</dbReference>
<name>A0A7R9FN78_9CRUS</name>
<feature type="region of interest" description="Disordered" evidence="1">
    <location>
        <begin position="147"/>
        <end position="182"/>
    </location>
</feature>
<sequence>MWLAVVFVQAMAMATAASEPDCEEEILNGCVDHVMKVLNQEPASLLHFRDDNHRQYCKYGALTTSTLHDAAAFSDGIKCMDNYTQNCLEEDGREVFARMYPGPRIVYSFLCFHESFRKEFLTHSKCYEAIYPKILVCLKDSESQPISANSTQPSCWAGGEKNDTESSRRKSSVTSTGKQRRCEAEDGEAVGLASSRRAAIASAAKGIGSERIKFSRDCLDIRSFCNAMT</sequence>
<accession>A0A7R9FN78</accession>
<keyword evidence="4" id="KW-1185">Reference proteome</keyword>
<dbReference type="PANTHER" id="PTHR33964:SF2">
    <property type="entry name" value="IP09356P"/>
    <property type="match status" value="1"/>
</dbReference>
<evidence type="ECO:0000313" key="4">
    <source>
        <dbReference type="Proteomes" id="UP000677054"/>
    </source>
</evidence>
<dbReference type="EMBL" id="CAJPEV010002286">
    <property type="protein sequence ID" value="CAG0896394.1"/>
    <property type="molecule type" value="Genomic_DNA"/>
</dbReference>
<gene>
    <name evidence="3" type="ORF">DSTB1V02_LOCUS9220</name>
</gene>
<protein>
    <recommendedName>
        <fullName evidence="5">Secreted protein</fullName>
    </recommendedName>
</protein>
<dbReference type="EMBL" id="LR901803">
    <property type="protein sequence ID" value="CAD7249423.1"/>
    <property type="molecule type" value="Genomic_DNA"/>
</dbReference>
<dbReference type="Proteomes" id="UP000677054">
    <property type="component" value="Unassembled WGS sequence"/>
</dbReference>
<feature type="chain" id="PRO_5036210534" description="Secreted protein" evidence="2">
    <location>
        <begin position="19"/>
        <end position="229"/>
    </location>
</feature>
<evidence type="ECO:0000256" key="2">
    <source>
        <dbReference type="SAM" id="SignalP"/>
    </source>
</evidence>
<evidence type="ECO:0008006" key="5">
    <source>
        <dbReference type="Google" id="ProtNLM"/>
    </source>
</evidence>